<dbReference type="OrthoDB" id="2570938at2"/>
<organism evidence="1 2">
    <name type="scientific">Candidatus Galacturonatibacter soehngenii</name>
    <dbReference type="NCBI Taxonomy" id="2307010"/>
    <lineage>
        <taxon>Bacteria</taxon>
        <taxon>Bacillati</taxon>
        <taxon>Bacillota</taxon>
        <taxon>Clostridia</taxon>
        <taxon>Lachnospirales</taxon>
        <taxon>Lachnospiraceae</taxon>
        <taxon>Candidatus Galacturonatibacter</taxon>
    </lineage>
</organism>
<reference evidence="1 2" key="1">
    <citation type="submission" date="2019-09" db="EMBL/GenBank/DDBJ databases">
        <authorList>
            <person name="Valk L.C."/>
        </authorList>
    </citation>
    <scope>NUCLEOTIDE SEQUENCE [LARGE SCALE GENOMIC DNA]</scope>
    <source>
        <strain evidence="1">GalUA</strain>
    </source>
</reference>
<reference evidence="1 2" key="2">
    <citation type="submission" date="2020-02" db="EMBL/GenBank/DDBJ databases">
        <title>Candidatus Galacturonibacter soehngenii shows hetero-acetogenic catabolism of galacturonic acid but lacks a canonical carbon monoxide dehydrogenase/acetyl-CoA synthase complex.</title>
        <authorList>
            <person name="Diender M."/>
            <person name="Stouten G.R."/>
            <person name="Petersen J.F."/>
            <person name="Nielsen P.H."/>
            <person name="Dueholm M.S."/>
            <person name="Pronk J.T."/>
            <person name="Van Loosdrecht M.C.M."/>
        </authorList>
    </citation>
    <scope>NUCLEOTIDE SEQUENCE [LARGE SCALE GENOMIC DNA]</scope>
    <source>
        <strain evidence="1">GalUA</strain>
    </source>
</reference>
<dbReference type="Proteomes" id="UP000461768">
    <property type="component" value="Unassembled WGS sequence"/>
</dbReference>
<dbReference type="RefSeq" id="WP_151144447.1">
    <property type="nucleotide sequence ID" value="NZ_WAGX01000005.1"/>
</dbReference>
<protein>
    <submittedName>
        <fullName evidence="1">Uncharacterized protein</fullName>
    </submittedName>
</protein>
<comment type="caution">
    <text evidence="1">The sequence shown here is derived from an EMBL/GenBank/DDBJ whole genome shotgun (WGS) entry which is preliminary data.</text>
</comment>
<evidence type="ECO:0000313" key="1">
    <source>
        <dbReference type="EMBL" id="KAB1437887.1"/>
    </source>
</evidence>
<dbReference type="AlphaFoldDB" id="A0A7V7QJN2"/>
<dbReference type="EMBL" id="WAGX01000005">
    <property type="protein sequence ID" value="KAB1437887.1"/>
    <property type="molecule type" value="Genomic_DNA"/>
</dbReference>
<gene>
    <name evidence="1" type="ORF">F7O84_09885</name>
</gene>
<name>A0A7V7QJN2_9FIRM</name>
<evidence type="ECO:0000313" key="2">
    <source>
        <dbReference type="Proteomes" id="UP000461768"/>
    </source>
</evidence>
<proteinExistence type="predicted"/>
<keyword evidence="2" id="KW-1185">Reference proteome</keyword>
<accession>A0A7V7QJN2</accession>
<sequence>MHTFALSMLLSSKSSEYNTIRRSLPFSTVKLNDYATMHICKTSKMNISEEEKKTIPVIKLYKFEELKTTMDGEKKPTGKITYFLELVVNYMALLGGTGFYSIPASSINDMASSALINHFMDILPQLNYSWYMENEFIKKVQSYNRQILKGDDSLSIWEILTLIAISNDETANRFIEEHNLNRSVLLNLTSKGQQESYLKQLYYPPFKLRRIDYSCDIHTDFKDILLSLMIKGFDPKQLKLEEKIYYQEKEEEYQVVSDYHKSKSVRLNIYDKIEELKKHNQPLSLEDQKRADSILRFEVQVFKNKLNDLIQRKSDELGYEDMSRDLYTFAQADIEKYVLSYYLKKIVGTGHYFTLNIAKSIVDSSHYTNSKKEKLKKVLHYVAINHGIPKFLEKIQEKKILDLPITTATTKIYFKELESIGINPVCISQNMQQQMKQRVINYPLPDINGYQYGRDFLYNLSVYLEMDYQISSRYEETI</sequence>